<reference evidence="3 4" key="1">
    <citation type="submission" date="2019-04" db="EMBL/GenBank/DDBJ databases">
        <title>An improved genome assembly and genetic linkage map for asparagus bean, Vigna unguiculata ssp. sesquipedialis.</title>
        <authorList>
            <person name="Xia Q."/>
            <person name="Zhang R."/>
            <person name="Dong Y."/>
        </authorList>
    </citation>
    <scope>NUCLEOTIDE SEQUENCE [LARGE SCALE GENOMIC DNA]</scope>
    <source>
        <tissue evidence="3">Leaf</tissue>
    </source>
</reference>
<dbReference type="AlphaFoldDB" id="A0A4D6MT79"/>
<evidence type="ECO:0000313" key="3">
    <source>
        <dbReference type="EMBL" id="QCE03832.1"/>
    </source>
</evidence>
<name>A0A4D6MT79_VIGUN</name>
<accession>A0A4D6MT79</accession>
<feature type="region of interest" description="Disordered" evidence="1">
    <location>
        <begin position="49"/>
        <end position="68"/>
    </location>
</feature>
<feature type="compositionally biased region" description="Polar residues" evidence="1">
    <location>
        <begin position="81"/>
        <end position="98"/>
    </location>
</feature>
<sequence>MFLSSDHRQPWVSSVAPTPITAATTTLEPFPLPLFRNCSILLNLALHGPAKHRESRTIRSPPLTPSLHLETKRDAYVPPNAKQQHSCTMESPCSSGRR</sequence>
<keyword evidence="4" id="KW-1185">Reference proteome</keyword>
<dbReference type="Proteomes" id="UP000501690">
    <property type="component" value="Linkage Group LG8"/>
</dbReference>
<dbReference type="EMBL" id="CP039352">
    <property type="protein sequence ID" value="QCE03831.1"/>
    <property type="molecule type" value="Genomic_DNA"/>
</dbReference>
<evidence type="ECO:0000313" key="4">
    <source>
        <dbReference type="Proteomes" id="UP000501690"/>
    </source>
</evidence>
<evidence type="ECO:0000313" key="2">
    <source>
        <dbReference type="EMBL" id="QCE03831.1"/>
    </source>
</evidence>
<dbReference type="EMBL" id="CP039352">
    <property type="protein sequence ID" value="QCE03832.1"/>
    <property type="molecule type" value="Genomic_DNA"/>
</dbReference>
<organism evidence="3 4">
    <name type="scientific">Vigna unguiculata</name>
    <name type="common">Cowpea</name>
    <dbReference type="NCBI Taxonomy" id="3917"/>
    <lineage>
        <taxon>Eukaryota</taxon>
        <taxon>Viridiplantae</taxon>
        <taxon>Streptophyta</taxon>
        <taxon>Embryophyta</taxon>
        <taxon>Tracheophyta</taxon>
        <taxon>Spermatophyta</taxon>
        <taxon>Magnoliopsida</taxon>
        <taxon>eudicotyledons</taxon>
        <taxon>Gunneridae</taxon>
        <taxon>Pentapetalae</taxon>
        <taxon>rosids</taxon>
        <taxon>fabids</taxon>
        <taxon>Fabales</taxon>
        <taxon>Fabaceae</taxon>
        <taxon>Papilionoideae</taxon>
        <taxon>50 kb inversion clade</taxon>
        <taxon>NPAAA clade</taxon>
        <taxon>indigoferoid/millettioid clade</taxon>
        <taxon>Phaseoleae</taxon>
        <taxon>Vigna</taxon>
    </lineage>
</organism>
<evidence type="ECO:0000256" key="1">
    <source>
        <dbReference type="SAM" id="MobiDB-lite"/>
    </source>
</evidence>
<proteinExistence type="predicted"/>
<gene>
    <name evidence="2" type="ORF">DEO72_LG8g1860</name>
    <name evidence="3" type="ORF">DEO72_LG8g1861</name>
</gene>
<protein>
    <submittedName>
        <fullName evidence="3">Uncharacterized protein</fullName>
    </submittedName>
</protein>
<feature type="region of interest" description="Disordered" evidence="1">
    <location>
        <begin position="76"/>
        <end position="98"/>
    </location>
</feature>